<dbReference type="PANTHER" id="PTHR48112">
    <property type="entry name" value="HIGH MOBILITY GROUP PROTEIN DSP1"/>
    <property type="match status" value="1"/>
</dbReference>
<accession>A0A8J5XJD4</accession>
<feature type="DNA-binding region" description="HMG box" evidence="2">
    <location>
        <begin position="130"/>
        <end position="198"/>
    </location>
</feature>
<keyword evidence="6" id="KW-1185">Reference proteome</keyword>
<organism evidence="5 6">
    <name type="scientific">Diacronema lutheri</name>
    <name type="common">Unicellular marine alga</name>
    <name type="synonym">Monochrysis lutheri</name>
    <dbReference type="NCBI Taxonomy" id="2081491"/>
    <lineage>
        <taxon>Eukaryota</taxon>
        <taxon>Haptista</taxon>
        <taxon>Haptophyta</taxon>
        <taxon>Pavlovophyceae</taxon>
        <taxon>Pavlovales</taxon>
        <taxon>Pavlovaceae</taxon>
        <taxon>Diacronema</taxon>
    </lineage>
</organism>
<feature type="domain" description="HMG box" evidence="4">
    <location>
        <begin position="248"/>
        <end position="316"/>
    </location>
</feature>
<feature type="compositionally biased region" description="Low complexity" evidence="3">
    <location>
        <begin position="409"/>
        <end position="419"/>
    </location>
</feature>
<feature type="compositionally biased region" description="Basic and acidic residues" evidence="3">
    <location>
        <begin position="41"/>
        <end position="52"/>
    </location>
</feature>
<dbReference type="Gene3D" id="1.10.30.10">
    <property type="entry name" value="High mobility group box domain"/>
    <property type="match status" value="2"/>
</dbReference>
<comment type="caution">
    <text evidence="5">The sequence shown here is derived from an EMBL/GenBank/DDBJ whole genome shotgun (WGS) entry which is preliminary data.</text>
</comment>
<gene>
    <name evidence="5" type="ORF">KFE25_002724</name>
</gene>
<dbReference type="SUPFAM" id="SSF47095">
    <property type="entry name" value="HMG-box"/>
    <property type="match status" value="2"/>
</dbReference>
<dbReference type="GO" id="GO:0003677">
    <property type="term" value="F:DNA binding"/>
    <property type="evidence" value="ECO:0007669"/>
    <property type="project" value="UniProtKB-UniRule"/>
</dbReference>
<feature type="region of interest" description="Disordered" evidence="3">
    <location>
        <begin position="200"/>
        <end position="246"/>
    </location>
</feature>
<feature type="compositionally biased region" description="Acidic residues" evidence="3">
    <location>
        <begin position="353"/>
        <end position="387"/>
    </location>
</feature>
<dbReference type="InterPro" id="IPR050342">
    <property type="entry name" value="HMGB"/>
</dbReference>
<dbReference type="GO" id="GO:0005634">
    <property type="term" value="C:nucleus"/>
    <property type="evidence" value="ECO:0007669"/>
    <property type="project" value="UniProtKB-UniRule"/>
</dbReference>
<sequence>MGEFDDADLDGVLAAIDVDNEIANPQLDGGDVKSKSKKSRAKDAKPKREPPKMIRAPDGSSFGTCEACGKRCAAAMLTQYGGFGHECEEVDPTIKLKELAAKERARKDAAKDKFDAAKAAARRELAAREPCKPKSSYQHFCAWRRARLKEEKPDLDPKVLTSLLADEWAKVTADGRVRWEATAAADRELYDERMAACAGDEGEAGGDEHVKATGAPKAKRTADGKEDPTADANADAAADDSAPAKPRYKKARTAFFNYCAHNRARVLAAEPGMRMPDVVKALSAEWQALDAAGKAPFVAEYETEKARLAENPELLAVAKAKAKGGAKRKRAGGAGAGKGKTTEADTNIGGGDADADGASDADGEDENGEEAAETEPPDATDDADGAADGDRDERAAVASGESGRCDAVPGARASKPAAPKARKARVVESDDEDA</sequence>
<dbReference type="AlphaFoldDB" id="A0A8J5XJD4"/>
<dbReference type="InterPro" id="IPR036910">
    <property type="entry name" value="HMG_box_dom_sf"/>
</dbReference>
<proteinExistence type="predicted"/>
<evidence type="ECO:0000313" key="6">
    <source>
        <dbReference type="Proteomes" id="UP000751190"/>
    </source>
</evidence>
<dbReference type="EMBL" id="JAGTXO010000010">
    <property type="protein sequence ID" value="KAG8465417.1"/>
    <property type="molecule type" value="Genomic_DNA"/>
</dbReference>
<feature type="region of interest" description="Disordered" evidence="3">
    <location>
        <begin position="319"/>
        <end position="434"/>
    </location>
</feature>
<evidence type="ECO:0000256" key="2">
    <source>
        <dbReference type="PROSITE-ProRule" id="PRU00267"/>
    </source>
</evidence>
<keyword evidence="1 2" id="KW-0238">DNA-binding</keyword>
<protein>
    <recommendedName>
        <fullName evidence="4">HMG box domain-containing protein</fullName>
    </recommendedName>
</protein>
<evidence type="ECO:0000259" key="4">
    <source>
        <dbReference type="PROSITE" id="PS50118"/>
    </source>
</evidence>
<evidence type="ECO:0000256" key="3">
    <source>
        <dbReference type="SAM" id="MobiDB-lite"/>
    </source>
</evidence>
<dbReference type="Proteomes" id="UP000751190">
    <property type="component" value="Unassembled WGS sequence"/>
</dbReference>
<dbReference type="SMART" id="SM00398">
    <property type="entry name" value="HMG"/>
    <property type="match status" value="2"/>
</dbReference>
<reference evidence="5" key="1">
    <citation type="submission" date="2021-05" db="EMBL/GenBank/DDBJ databases">
        <title>The genome of the haptophyte Pavlova lutheri (Diacronema luteri, Pavlovales) - a model for lipid biosynthesis in eukaryotic algae.</title>
        <authorList>
            <person name="Hulatt C.J."/>
            <person name="Posewitz M.C."/>
        </authorList>
    </citation>
    <scope>NUCLEOTIDE SEQUENCE</scope>
    <source>
        <strain evidence="5">NIVA-4/92</strain>
    </source>
</reference>
<dbReference type="PROSITE" id="PS50118">
    <property type="entry name" value="HMG_BOX_2"/>
    <property type="match status" value="2"/>
</dbReference>
<name>A0A8J5XJD4_DIALT</name>
<evidence type="ECO:0000256" key="1">
    <source>
        <dbReference type="ARBA" id="ARBA00023125"/>
    </source>
</evidence>
<keyword evidence="2" id="KW-0539">Nucleus</keyword>
<feature type="domain" description="HMG box" evidence="4">
    <location>
        <begin position="130"/>
        <end position="198"/>
    </location>
</feature>
<evidence type="ECO:0000313" key="5">
    <source>
        <dbReference type="EMBL" id="KAG8465417.1"/>
    </source>
</evidence>
<dbReference type="InterPro" id="IPR009071">
    <property type="entry name" value="HMG_box_dom"/>
</dbReference>
<feature type="compositionally biased region" description="Low complexity" evidence="3">
    <location>
        <begin position="230"/>
        <end position="244"/>
    </location>
</feature>
<dbReference type="PANTHER" id="PTHR48112:SF22">
    <property type="entry name" value="MITOCHONDRIAL TRANSCRIPTION FACTOR A, ISOFORM B"/>
    <property type="match status" value="1"/>
</dbReference>
<feature type="region of interest" description="Disordered" evidence="3">
    <location>
        <begin position="23"/>
        <end position="58"/>
    </location>
</feature>
<dbReference type="Pfam" id="PF00505">
    <property type="entry name" value="HMG_box"/>
    <property type="match status" value="2"/>
</dbReference>
<feature type="compositionally biased region" description="Basic residues" evidence="3">
    <location>
        <begin position="320"/>
        <end position="331"/>
    </location>
</feature>
<feature type="DNA-binding region" description="HMG box" evidence="2">
    <location>
        <begin position="248"/>
        <end position="316"/>
    </location>
</feature>
<dbReference type="CDD" id="cd00084">
    <property type="entry name" value="HMG-box_SF"/>
    <property type="match status" value="2"/>
</dbReference>
<dbReference type="OrthoDB" id="1919336at2759"/>